<name>W2K0Z7_PHYNI</name>
<reference evidence="1" key="1">
    <citation type="submission" date="2013-11" db="EMBL/GenBank/DDBJ databases">
        <title>The Genome Sequence of Phytophthora parasitica CHvinca01.</title>
        <authorList>
            <consortium name="The Broad Institute Genomics Platform"/>
            <person name="Russ C."/>
            <person name="Tyler B."/>
            <person name="Panabieres F."/>
            <person name="Shan W."/>
            <person name="Tripathy S."/>
            <person name="Grunwald N."/>
            <person name="Machado M."/>
            <person name="Johnson C.S."/>
            <person name="Arredondo F."/>
            <person name="Hong C."/>
            <person name="Coffey M."/>
            <person name="Young S.K."/>
            <person name="Zeng Q."/>
            <person name="Gargeya S."/>
            <person name="Fitzgerald M."/>
            <person name="Abouelleil A."/>
            <person name="Alvarado L."/>
            <person name="Chapman S.B."/>
            <person name="Gainer-Dewar J."/>
            <person name="Goldberg J."/>
            <person name="Griggs A."/>
            <person name="Gujja S."/>
            <person name="Hansen M."/>
            <person name="Howarth C."/>
            <person name="Imamovic A."/>
            <person name="Ireland A."/>
            <person name="Larimer J."/>
            <person name="McCowan C."/>
            <person name="Murphy C."/>
            <person name="Pearson M."/>
            <person name="Poon T.W."/>
            <person name="Priest M."/>
            <person name="Roberts A."/>
            <person name="Saif S."/>
            <person name="Shea T."/>
            <person name="Sykes S."/>
            <person name="Wortman J."/>
            <person name="Nusbaum C."/>
            <person name="Birren B."/>
        </authorList>
    </citation>
    <scope>NUCLEOTIDE SEQUENCE [LARGE SCALE GENOMIC DNA]</scope>
    <source>
        <strain evidence="1">CHvinca01</strain>
    </source>
</reference>
<sequence>MAGGLNGRLQSELRELRSAIGMMDLIARAYFVNHAEARVRWGPYCEYGDPGFDRMILEANVGFYSDLTILMEPTEAEESEEENEFDLVAVFAYYEDNGITKSALLSMTSVVNEPDEDLSARITATFWQECSSKILHLTQNEDDLAAVQDLMTKLRTIKQSAKL</sequence>
<dbReference type="VEuPathDB" id="FungiDB:PPTG_18487"/>
<dbReference type="VEuPathDB" id="FungiDB:PPTG_18483"/>
<evidence type="ECO:0000313" key="1">
    <source>
        <dbReference type="EMBL" id="ETL78813.1"/>
    </source>
</evidence>
<organism evidence="1">
    <name type="scientific">Phytophthora nicotianae</name>
    <name type="common">Potato buckeye rot agent</name>
    <name type="synonym">Phytophthora parasitica</name>
    <dbReference type="NCBI Taxonomy" id="4792"/>
    <lineage>
        <taxon>Eukaryota</taxon>
        <taxon>Sar</taxon>
        <taxon>Stramenopiles</taxon>
        <taxon>Oomycota</taxon>
        <taxon>Peronosporomycetes</taxon>
        <taxon>Peronosporales</taxon>
        <taxon>Peronosporaceae</taxon>
        <taxon>Phytophthora</taxon>
    </lineage>
</organism>
<dbReference type="AlphaFoldDB" id="W2K0Z7"/>
<dbReference type="OrthoDB" id="146856at2759"/>
<dbReference type="EMBL" id="KI683187">
    <property type="protein sequence ID" value="ETL78813.1"/>
    <property type="molecule type" value="Genomic_DNA"/>
</dbReference>
<dbReference type="Proteomes" id="UP000054423">
    <property type="component" value="Unassembled WGS sequence"/>
</dbReference>
<gene>
    <name evidence="1" type="ORF">L917_20437</name>
</gene>
<proteinExistence type="predicted"/>
<accession>W2K0Z7</accession>
<protein>
    <submittedName>
        <fullName evidence="1">Uncharacterized protein</fullName>
    </submittedName>
</protein>
<feature type="non-terminal residue" evidence="1">
    <location>
        <position position="163"/>
    </location>
</feature>